<dbReference type="OrthoDB" id="16679at2759"/>
<gene>
    <name evidence="7" type="ORF">BABINDRAFT_7986</name>
</gene>
<keyword evidence="2 6" id="KW-0812">Transmembrane</keyword>
<evidence type="ECO:0000256" key="2">
    <source>
        <dbReference type="ARBA" id="ARBA00022692"/>
    </source>
</evidence>
<dbReference type="Pfam" id="PF06624">
    <property type="entry name" value="RAMP4"/>
    <property type="match status" value="1"/>
</dbReference>
<comment type="similarity">
    <text evidence="1 6">Belongs to the RAMP4 family.</text>
</comment>
<sequence length="69" mass="7807">MVCIRSRPHAQQTPKQRAANVKFAKKIEKNMGKPKQVKAQEFPLSKTWIAILAFLIAGGAVLEILRLFF</sequence>
<dbReference type="GeneID" id="30150568"/>
<name>A0A1E3QRW8_9ASCO</name>
<evidence type="ECO:0000256" key="6">
    <source>
        <dbReference type="RuleBase" id="RU364120"/>
    </source>
</evidence>
<organism evidence="7 8">
    <name type="scientific">Babjeviella inositovora NRRL Y-12698</name>
    <dbReference type="NCBI Taxonomy" id="984486"/>
    <lineage>
        <taxon>Eukaryota</taxon>
        <taxon>Fungi</taxon>
        <taxon>Dikarya</taxon>
        <taxon>Ascomycota</taxon>
        <taxon>Saccharomycotina</taxon>
        <taxon>Pichiomycetes</taxon>
        <taxon>Serinales incertae sedis</taxon>
        <taxon>Babjeviella</taxon>
    </lineage>
</organism>
<evidence type="ECO:0000256" key="1">
    <source>
        <dbReference type="ARBA" id="ARBA00005500"/>
    </source>
</evidence>
<keyword evidence="5 6" id="KW-0472">Membrane</keyword>
<dbReference type="STRING" id="984486.A0A1E3QRW8"/>
<evidence type="ECO:0000256" key="5">
    <source>
        <dbReference type="ARBA" id="ARBA00023136"/>
    </source>
</evidence>
<keyword evidence="3 6" id="KW-0256">Endoplasmic reticulum</keyword>
<evidence type="ECO:0000256" key="4">
    <source>
        <dbReference type="ARBA" id="ARBA00022989"/>
    </source>
</evidence>
<keyword evidence="4 6" id="KW-1133">Transmembrane helix</keyword>
<keyword evidence="8" id="KW-1185">Reference proteome</keyword>
<dbReference type="GO" id="GO:0005789">
    <property type="term" value="C:endoplasmic reticulum membrane"/>
    <property type="evidence" value="ECO:0007669"/>
    <property type="project" value="UniProtKB-SubCell"/>
</dbReference>
<evidence type="ECO:0000313" key="8">
    <source>
        <dbReference type="Proteomes" id="UP000094336"/>
    </source>
</evidence>
<feature type="transmembrane region" description="Helical" evidence="6">
    <location>
        <begin position="48"/>
        <end position="68"/>
    </location>
</feature>
<reference evidence="8" key="1">
    <citation type="submission" date="2016-05" db="EMBL/GenBank/DDBJ databases">
        <title>Comparative genomics of biotechnologically important yeasts.</title>
        <authorList>
            <consortium name="DOE Joint Genome Institute"/>
            <person name="Riley R."/>
            <person name="Haridas S."/>
            <person name="Wolfe K.H."/>
            <person name="Lopes M.R."/>
            <person name="Hittinger C.T."/>
            <person name="Goker M."/>
            <person name="Salamov A."/>
            <person name="Wisecaver J."/>
            <person name="Long T.M."/>
            <person name="Aerts A.L."/>
            <person name="Barry K."/>
            <person name="Choi C."/>
            <person name="Clum A."/>
            <person name="Coughlan A.Y."/>
            <person name="Deshpande S."/>
            <person name="Douglass A.P."/>
            <person name="Hanson S.J."/>
            <person name="Klenk H.-P."/>
            <person name="Labutti K."/>
            <person name="Lapidus A."/>
            <person name="Lindquist E."/>
            <person name="Lipzen A."/>
            <person name="Meier-Kolthoff J.P."/>
            <person name="Ohm R.A."/>
            <person name="Otillar R.P."/>
            <person name="Pangilinan J."/>
            <person name="Peng Y."/>
            <person name="Rokas A."/>
            <person name="Rosa C.A."/>
            <person name="Scheuner C."/>
            <person name="Sibirny A.A."/>
            <person name="Slot J.C."/>
            <person name="Stielow J.B."/>
            <person name="Sun H."/>
            <person name="Kurtzman C.P."/>
            <person name="Blackwell M."/>
            <person name="Grigoriev I.V."/>
            <person name="Jeffries T.W."/>
        </authorList>
    </citation>
    <scope>NUCLEOTIDE SEQUENCE [LARGE SCALE GENOMIC DNA]</scope>
    <source>
        <strain evidence="8">NRRL Y-12698</strain>
    </source>
</reference>
<dbReference type="RefSeq" id="XP_018985110.1">
    <property type="nucleotide sequence ID" value="XM_019132715.1"/>
</dbReference>
<dbReference type="Proteomes" id="UP000094336">
    <property type="component" value="Unassembled WGS sequence"/>
</dbReference>
<proteinExistence type="inferred from homology"/>
<protein>
    <recommendedName>
        <fullName evidence="6">Stress-associated endoplasmic reticulum protein</fullName>
    </recommendedName>
</protein>
<dbReference type="EMBL" id="KV454431">
    <property type="protein sequence ID" value="ODQ79782.1"/>
    <property type="molecule type" value="Genomic_DNA"/>
</dbReference>
<comment type="subcellular location">
    <subcellularLocation>
        <location evidence="6">Membrane</location>
        <topology evidence="6">Single-pass membrane protein</topology>
    </subcellularLocation>
    <subcellularLocation>
        <location evidence="6">Endoplasmic reticulum membrane</location>
        <topology evidence="6">Single-pass membrane protein</topology>
    </subcellularLocation>
</comment>
<dbReference type="InterPro" id="IPR010580">
    <property type="entry name" value="ER_stress-assoc"/>
</dbReference>
<evidence type="ECO:0000313" key="7">
    <source>
        <dbReference type="EMBL" id="ODQ79782.1"/>
    </source>
</evidence>
<evidence type="ECO:0000256" key="3">
    <source>
        <dbReference type="ARBA" id="ARBA00022824"/>
    </source>
</evidence>
<accession>A0A1E3QRW8</accession>
<comment type="function">
    <text evidence="6">Interacts with target proteins during translocation into the lumen of the endoplasmic reticulum. Protects unfolded target proteins against degradation and facilitate correct glycosylation.</text>
</comment>
<dbReference type="AlphaFoldDB" id="A0A1E3QRW8"/>